<gene>
    <name evidence="4" type="ORF">S03H2_04074</name>
</gene>
<dbReference type="AlphaFoldDB" id="X1EFG2"/>
<sequence>DLLSRLTLEEKFKLCSGRFMWHTKPIKRLGVKSFTMYDGPHGVRPDTMGEIKCTYFPSGICRTATWNPKLSHEFGKAVAEEVREVGAHMLLAPGINIQRTPMNGRTFEYQTEDPHLNKVLAVATVKGIQSQKIAACVKHFICNNQEANRFTVSSEVSERALQEIYLPAFKATVQESDAWSFMTCYNKVNGIYGSENYNLLRERLMEQWGFRGFTVSDWNATAYTSTGSCVTAGLSLFFN</sequence>
<reference evidence="4" key="1">
    <citation type="journal article" date="2014" name="Front. Microbiol.">
        <title>High frequency of phylogenetically diverse reductive dehalogenase-homologous genes in deep subseafloor sedimentary metagenomes.</title>
        <authorList>
            <person name="Kawai M."/>
            <person name="Futagami T."/>
            <person name="Toyoda A."/>
            <person name="Takaki Y."/>
            <person name="Nishi S."/>
            <person name="Hori S."/>
            <person name="Arai W."/>
            <person name="Tsubouchi T."/>
            <person name="Morono Y."/>
            <person name="Uchiyama I."/>
            <person name="Ito T."/>
            <person name="Fujiyama A."/>
            <person name="Inagaki F."/>
            <person name="Takami H."/>
        </authorList>
    </citation>
    <scope>NUCLEOTIDE SEQUENCE</scope>
    <source>
        <strain evidence="4">Expedition CK06-06</strain>
    </source>
</reference>
<comment type="similarity">
    <text evidence="1">Belongs to the glycosyl hydrolase 3 family.</text>
</comment>
<dbReference type="InterPro" id="IPR001764">
    <property type="entry name" value="Glyco_hydro_3_N"/>
</dbReference>
<dbReference type="PANTHER" id="PTHR42715">
    <property type="entry name" value="BETA-GLUCOSIDASE"/>
    <property type="match status" value="1"/>
</dbReference>
<evidence type="ECO:0000313" key="4">
    <source>
        <dbReference type="EMBL" id="GAH19065.1"/>
    </source>
</evidence>
<feature type="domain" description="Glycoside hydrolase family 3 N-terminal" evidence="3">
    <location>
        <begin position="27"/>
        <end position="221"/>
    </location>
</feature>
<evidence type="ECO:0000256" key="1">
    <source>
        <dbReference type="ARBA" id="ARBA00005336"/>
    </source>
</evidence>
<keyword evidence="2" id="KW-0378">Hydrolase</keyword>
<dbReference type="SUPFAM" id="SSF51445">
    <property type="entry name" value="(Trans)glycosidases"/>
    <property type="match status" value="1"/>
</dbReference>
<name>X1EFG2_9ZZZZ</name>
<dbReference type="InterPro" id="IPR017853">
    <property type="entry name" value="GH"/>
</dbReference>
<dbReference type="EMBL" id="BARU01001580">
    <property type="protein sequence ID" value="GAH19065.1"/>
    <property type="molecule type" value="Genomic_DNA"/>
</dbReference>
<accession>X1EFG2</accession>
<evidence type="ECO:0000256" key="2">
    <source>
        <dbReference type="ARBA" id="ARBA00022801"/>
    </source>
</evidence>
<organism evidence="4">
    <name type="scientific">marine sediment metagenome</name>
    <dbReference type="NCBI Taxonomy" id="412755"/>
    <lineage>
        <taxon>unclassified sequences</taxon>
        <taxon>metagenomes</taxon>
        <taxon>ecological metagenomes</taxon>
    </lineage>
</organism>
<dbReference type="PRINTS" id="PR00133">
    <property type="entry name" value="GLHYDRLASE3"/>
</dbReference>
<dbReference type="InterPro" id="IPR050288">
    <property type="entry name" value="Cellulose_deg_GH3"/>
</dbReference>
<protein>
    <recommendedName>
        <fullName evidence="3">Glycoside hydrolase family 3 N-terminal domain-containing protein</fullName>
    </recommendedName>
</protein>
<dbReference type="Gene3D" id="3.20.20.300">
    <property type="entry name" value="Glycoside hydrolase, family 3, N-terminal domain"/>
    <property type="match status" value="1"/>
</dbReference>
<evidence type="ECO:0000259" key="3">
    <source>
        <dbReference type="Pfam" id="PF00933"/>
    </source>
</evidence>
<dbReference type="Pfam" id="PF00933">
    <property type="entry name" value="Glyco_hydro_3"/>
    <property type="match status" value="1"/>
</dbReference>
<dbReference type="GO" id="GO:0005975">
    <property type="term" value="P:carbohydrate metabolic process"/>
    <property type="evidence" value="ECO:0007669"/>
    <property type="project" value="InterPro"/>
</dbReference>
<feature type="non-terminal residue" evidence="4">
    <location>
        <position position="1"/>
    </location>
</feature>
<dbReference type="InterPro" id="IPR036962">
    <property type="entry name" value="Glyco_hydro_3_N_sf"/>
</dbReference>
<dbReference type="PANTHER" id="PTHR42715:SF10">
    <property type="entry name" value="BETA-GLUCOSIDASE"/>
    <property type="match status" value="1"/>
</dbReference>
<dbReference type="GO" id="GO:0004553">
    <property type="term" value="F:hydrolase activity, hydrolyzing O-glycosyl compounds"/>
    <property type="evidence" value="ECO:0007669"/>
    <property type="project" value="InterPro"/>
</dbReference>
<proteinExistence type="inferred from homology"/>
<comment type="caution">
    <text evidence="4">The sequence shown here is derived from an EMBL/GenBank/DDBJ whole genome shotgun (WGS) entry which is preliminary data.</text>
</comment>